<dbReference type="PANTHER" id="PTHR40274:SF3">
    <property type="entry name" value="VIRGINIAMYCIN B LYASE"/>
    <property type="match status" value="1"/>
</dbReference>
<proteinExistence type="predicted"/>
<dbReference type="Proteomes" id="UP000271624">
    <property type="component" value="Unassembled WGS sequence"/>
</dbReference>
<dbReference type="Gene3D" id="2.130.10.10">
    <property type="entry name" value="YVTN repeat-like/Quinoprotein amine dehydrogenase"/>
    <property type="match status" value="1"/>
</dbReference>
<name>A0A3S1J6N8_9CYAN</name>
<dbReference type="Gene3D" id="2.40.10.500">
    <property type="match status" value="1"/>
</dbReference>
<dbReference type="InterPro" id="IPR015943">
    <property type="entry name" value="WD40/YVTN_repeat-like_dom_sf"/>
</dbReference>
<gene>
    <name evidence="1" type="ORF">DSM106972_008460</name>
</gene>
<accession>A0A3S1J6N8</accession>
<keyword evidence="2" id="KW-1185">Reference proteome</keyword>
<evidence type="ECO:0008006" key="3">
    <source>
        <dbReference type="Google" id="ProtNLM"/>
    </source>
</evidence>
<dbReference type="InterPro" id="IPR051344">
    <property type="entry name" value="Vgb"/>
</dbReference>
<sequence length="306" mass="32944">MLVSSVRNNSILRYNDKTGEFIDTLVPSGSGGLNAPSGMLIGSDGLLYVISIRTDSVLRYNPQTGAFIDTFINDKELDFAEDLAFGKDGNLYLSSSSTTQSRNKIVRYDGKNGAKIDNFVAPGSGGIFGAVGFGFGYDNNLYVANVFDNNILRYNGQTGAFIDTFITGKEGDRFADFTFAADGNLYVANPGANSVSRYNGTTGEFVDTFVTNGSGGLSRPVETQFGFDGQLYVNSFDTNNILRYDAKTGDFINAFVPPGSGGLDGPTSIVFIKDIPEPTSPVAILAFLFVCGLNIRHIHIFKNTKE</sequence>
<evidence type="ECO:0000313" key="2">
    <source>
        <dbReference type="Proteomes" id="UP000271624"/>
    </source>
</evidence>
<protein>
    <recommendedName>
        <fullName evidence="3">SMP-30/Gluconolactonase/LRE-like region domain-containing protein</fullName>
    </recommendedName>
</protein>
<dbReference type="EMBL" id="RSCL01000002">
    <property type="protein sequence ID" value="RUT08793.1"/>
    <property type="molecule type" value="Genomic_DNA"/>
</dbReference>
<dbReference type="SUPFAM" id="SSF63829">
    <property type="entry name" value="Calcium-dependent phosphotriesterase"/>
    <property type="match status" value="1"/>
</dbReference>
<comment type="caution">
    <text evidence="1">The sequence shown here is derived from an EMBL/GenBank/DDBJ whole genome shotgun (WGS) entry which is preliminary data.</text>
</comment>
<reference evidence="1" key="1">
    <citation type="submission" date="2018-12" db="EMBL/GenBank/DDBJ databases">
        <authorList>
            <person name="Will S."/>
            <person name="Neumann-Schaal M."/>
            <person name="Henke P."/>
        </authorList>
    </citation>
    <scope>NUCLEOTIDE SEQUENCE</scope>
    <source>
        <strain evidence="1">PCC 7102</strain>
    </source>
</reference>
<evidence type="ECO:0000313" key="1">
    <source>
        <dbReference type="EMBL" id="RUT08793.1"/>
    </source>
</evidence>
<reference evidence="1" key="2">
    <citation type="journal article" date="2019" name="Genome Biol. Evol.">
        <title>Day and night: Metabolic profiles and evolutionary relationships of six axenic non-marine cyanobacteria.</title>
        <authorList>
            <person name="Will S.E."/>
            <person name="Henke P."/>
            <person name="Boedeker C."/>
            <person name="Huang S."/>
            <person name="Brinkmann H."/>
            <person name="Rohde M."/>
            <person name="Jarek M."/>
            <person name="Friedl T."/>
            <person name="Seufert S."/>
            <person name="Schumacher M."/>
            <person name="Overmann J."/>
            <person name="Neumann-Schaal M."/>
            <person name="Petersen J."/>
        </authorList>
    </citation>
    <scope>NUCLEOTIDE SEQUENCE [LARGE SCALE GENOMIC DNA]</scope>
    <source>
        <strain evidence="1">PCC 7102</strain>
    </source>
</reference>
<dbReference type="AlphaFoldDB" id="A0A3S1J6N8"/>
<dbReference type="PANTHER" id="PTHR40274">
    <property type="entry name" value="VIRGINIAMYCIN B LYASE"/>
    <property type="match status" value="1"/>
</dbReference>
<organism evidence="1 2">
    <name type="scientific">Dulcicalothrix desertica PCC 7102</name>
    <dbReference type="NCBI Taxonomy" id="232991"/>
    <lineage>
        <taxon>Bacteria</taxon>
        <taxon>Bacillati</taxon>
        <taxon>Cyanobacteriota</taxon>
        <taxon>Cyanophyceae</taxon>
        <taxon>Nostocales</taxon>
        <taxon>Calotrichaceae</taxon>
        <taxon>Dulcicalothrix</taxon>
    </lineage>
</organism>